<dbReference type="InterPro" id="IPR050280">
    <property type="entry name" value="OMP_Chaperone_SurA"/>
</dbReference>
<dbReference type="Gene3D" id="3.10.50.40">
    <property type="match status" value="2"/>
</dbReference>
<evidence type="ECO:0000256" key="7">
    <source>
        <dbReference type="HAMAP-Rule" id="MF_01183"/>
    </source>
</evidence>
<evidence type="ECO:0000256" key="5">
    <source>
        <dbReference type="ARBA" id="ARBA00023186"/>
    </source>
</evidence>
<dbReference type="GO" id="GO:0006457">
    <property type="term" value="P:protein folding"/>
    <property type="evidence" value="ECO:0007669"/>
    <property type="project" value="UniProtKB-UniRule"/>
</dbReference>
<feature type="signal peptide" evidence="7">
    <location>
        <begin position="1"/>
        <end position="23"/>
    </location>
</feature>
<comment type="domain">
    <text evidence="7">The PPIase activity resides only in the second parvulin domain. The N-terminal region and the C-terminal tail are necessary and sufficient for the chaperone activity of SurA. The PPIase activity is dispensable for SurA to function as a chaperone. The N-terminal region and the C-terminal tail are also required for porin recognition.</text>
</comment>
<comment type="function">
    <text evidence="7">Chaperone involved in the correct folding and assembly of outer membrane proteins. Recognizes specific patterns of aromatic residues and the orientation of their side chains, which are found more frequently in integral outer membrane proteins. May act in both early periplasmic and late outer membrane-associated steps of protein maturation.</text>
</comment>
<evidence type="ECO:0000256" key="1">
    <source>
        <dbReference type="ARBA" id="ARBA00022729"/>
    </source>
</evidence>
<dbReference type="KEGG" id="pin:Ping_1049"/>
<dbReference type="PANTHER" id="PTHR47637">
    <property type="entry name" value="CHAPERONE SURA"/>
    <property type="match status" value="1"/>
</dbReference>
<keyword evidence="10" id="KW-1185">Reference proteome</keyword>
<dbReference type="InterPro" id="IPR027304">
    <property type="entry name" value="Trigger_fact/SurA_dom_sf"/>
</dbReference>
<dbReference type="HOGENOM" id="CLU_034646_11_0_6"/>
<evidence type="ECO:0000259" key="8">
    <source>
        <dbReference type="PROSITE" id="PS50198"/>
    </source>
</evidence>
<comment type="subcellular location">
    <subcellularLocation>
        <location evidence="7">Periplasm</location>
    </subcellularLocation>
    <text evidence="7">Is capable of associating with the outer membrane.</text>
</comment>
<dbReference type="PANTHER" id="PTHR47637:SF1">
    <property type="entry name" value="CHAPERONE SURA"/>
    <property type="match status" value="1"/>
</dbReference>
<evidence type="ECO:0000256" key="3">
    <source>
        <dbReference type="ARBA" id="ARBA00022764"/>
    </source>
</evidence>
<keyword evidence="6 7" id="KW-0413">Isomerase</keyword>
<dbReference type="RefSeq" id="WP_011769451.1">
    <property type="nucleotide sequence ID" value="NC_008709.1"/>
</dbReference>
<dbReference type="PROSITE" id="PS01096">
    <property type="entry name" value="PPIC_PPIASE_1"/>
    <property type="match status" value="1"/>
</dbReference>
<dbReference type="SUPFAM" id="SSF54534">
    <property type="entry name" value="FKBP-like"/>
    <property type="match status" value="2"/>
</dbReference>
<evidence type="ECO:0000313" key="10">
    <source>
        <dbReference type="Proteomes" id="UP000000639"/>
    </source>
</evidence>
<proteinExistence type="inferred from homology"/>
<dbReference type="GO" id="GO:0003755">
    <property type="term" value="F:peptidyl-prolyl cis-trans isomerase activity"/>
    <property type="evidence" value="ECO:0007669"/>
    <property type="project" value="UniProtKB-UniRule"/>
</dbReference>
<keyword evidence="4 7" id="KW-0697">Rotamase</keyword>
<evidence type="ECO:0000256" key="2">
    <source>
        <dbReference type="ARBA" id="ARBA00022737"/>
    </source>
</evidence>
<dbReference type="GO" id="GO:0050821">
    <property type="term" value="P:protein stabilization"/>
    <property type="evidence" value="ECO:0007669"/>
    <property type="project" value="InterPro"/>
</dbReference>
<dbReference type="SUPFAM" id="SSF109998">
    <property type="entry name" value="Triger factor/SurA peptide-binding domain-like"/>
    <property type="match status" value="1"/>
</dbReference>
<dbReference type="Pfam" id="PF00639">
    <property type="entry name" value="Rotamase"/>
    <property type="match status" value="2"/>
</dbReference>
<dbReference type="HAMAP" id="MF_01183">
    <property type="entry name" value="Chaperone_SurA"/>
    <property type="match status" value="1"/>
</dbReference>
<dbReference type="InterPro" id="IPR046357">
    <property type="entry name" value="PPIase_dom_sf"/>
</dbReference>
<organism evidence="9 10">
    <name type="scientific">Psychromonas ingrahamii (strain DSM 17664 / CCUG 51855 / 37)</name>
    <dbReference type="NCBI Taxonomy" id="357804"/>
    <lineage>
        <taxon>Bacteria</taxon>
        <taxon>Pseudomonadati</taxon>
        <taxon>Pseudomonadota</taxon>
        <taxon>Gammaproteobacteria</taxon>
        <taxon>Alteromonadales</taxon>
        <taxon>Psychromonadaceae</taxon>
        <taxon>Psychromonas</taxon>
    </lineage>
</organism>
<dbReference type="InterPro" id="IPR015391">
    <property type="entry name" value="SurA_N"/>
</dbReference>
<dbReference type="GO" id="GO:0042277">
    <property type="term" value="F:peptide binding"/>
    <property type="evidence" value="ECO:0007669"/>
    <property type="project" value="InterPro"/>
</dbReference>
<dbReference type="PROSITE" id="PS50198">
    <property type="entry name" value="PPIC_PPIASE_2"/>
    <property type="match status" value="2"/>
</dbReference>
<dbReference type="Gene3D" id="1.10.4030.10">
    <property type="entry name" value="Porin chaperone SurA, peptide-binding domain"/>
    <property type="match status" value="1"/>
</dbReference>
<gene>
    <name evidence="7" type="primary">surA</name>
    <name evidence="9" type="ordered locus">Ping_1049</name>
</gene>
<keyword evidence="2 7" id="KW-0677">Repeat</keyword>
<evidence type="ECO:0000256" key="6">
    <source>
        <dbReference type="ARBA" id="ARBA00023235"/>
    </source>
</evidence>
<keyword evidence="1 7" id="KW-0732">Signal</keyword>
<reference evidence="9 10" key="1">
    <citation type="submission" date="2007-01" db="EMBL/GenBank/DDBJ databases">
        <title>Complete sequence of Psychromonas ingrahamii 37.</title>
        <authorList>
            <consortium name="US DOE Joint Genome Institute"/>
            <person name="Copeland A."/>
            <person name="Lucas S."/>
            <person name="Lapidus A."/>
            <person name="Barry K."/>
            <person name="Detter J.C."/>
            <person name="Glavina del Rio T."/>
            <person name="Hammon N."/>
            <person name="Israni S."/>
            <person name="Dalin E."/>
            <person name="Tice H."/>
            <person name="Pitluck S."/>
            <person name="Thompson L.S."/>
            <person name="Brettin T."/>
            <person name="Bruce D."/>
            <person name="Han C."/>
            <person name="Tapia R."/>
            <person name="Schmutz J."/>
            <person name="Larimer F."/>
            <person name="Land M."/>
            <person name="Hauser L."/>
            <person name="Kyrpides N."/>
            <person name="Ivanova N."/>
            <person name="Staley J."/>
            <person name="Richardson P."/>
        </authorList>
    </citation>
    <scope>NUCLEOTIDE SEQUENCE [LARGE SCALE GENOMIC DNA]</scope>
    <source>
        <strain evidence="9 10">37</strain>
    </source>
</reference>
<dbReference type="Pfam" id="PF09312">
    <property type="entry name" value="SurA_N"/>
    <property type="match status" value="1"/>
</dbReference>
<dbReference type="InterPro" id="IPR023058">
    <property type="entry name" value="PPIase_PpiC_CS"/>
</dbReference>
<feature type="chain" id="PRO_5009006556" description="Chaperone SurA" evidence="7">
    <location>
        <begin position="24"/>
        <end position="439"/>
    </location>
</feature>
<dbReference type="STRING" id="357804.Ping_1049"/>
<dbReference type="EMBL" id="CP000510">
    <property type="protein sequence ID" value="ABM02888.1"/>
    <property type="molecule type" value="Genomic_DNA"/>
</dbReference>
<evidence type="ECO:0000313" key="9">
    <source>
        <dbReference type="EMBL" id="ABM02888.1"/>
    </source>
</evidence>
<dbReference type="EC" id="5.2.1.8" evidence="7"/>
<dbReference type="Proteomes" id="UP000000639">
    <property type="component" value="Chromosome"/>
</dbReference>
<evidence type="ECO:0000256" key="4">
    <source>
        <dbReference type="ARBA" id="ARBA00023110"/>
    </source>
</evidence>
<dbReference type="eggNOG" id="COG0760">
    <property type="taxonomic scope" value="Bacteria"/>
</dbReference>
<keyword evidence="5 7" id="KW-0143">Chaperone</keyword>
<keyword evidence="3 7" id="KW-0574">Periplasm</keyword>
<dbReference type="AlphaFoldDB" id="A1STS3"/>
<dbReference type="GO" id="GO:0030288">
    <property type="term" value="C:outer membrane-bounded periplasmic space"/>
    <property type="evidence" value="ECO:0007669"/>
    <property type="project" value="InterPro"/>
</dbReference>
<name>A1STS3_PSYIN</name>
<sequence length="439" mass="49821" precursor="true">MKVIKNILLPLLFASLAATQVFAEKIPLDKIEAVVNQEIILSSDLQRAQLDIQERYKNSDQTLPSGDKLTKQILDKLITDRLQLQIAQRIGLRINDAQLQQTVQQIAQKEGLTSEQLQAKLEKQGKNYAAFVDTIRDELTINEIRQIEVRRRITISDQDVEQMVKRINAEGQKNTQFSFVHLLFKLDKESSAAEQQRIEKKAQDLVKKIKLGANASQLALLNSEGPKASEGGDWGWRTINEMPTLFAGIFNEQQTNKGDVIGPFKSDLGLHIIKIMDKKGAQNVMTVEVNARHILIKSNIILSDQKAQKLLTGYRQDIINGKKSFAALAREYSQDPGSAVKGGDLGWADPSMYVPEFKELALSLPVGEISQPFRTMHGWHILEVINKRESDTTEQATKQKAYSLLFQQRFPAEVYAWMNEIRQEAYIKIHNPNYMIEKK</sequence>
<dbReference type="InterPro" id="IPR023034">
    <property type="entry name" value="PPIase_SurA"/>
</dbReference>
<dbReference type="GO" id="GO:0043165">
    <property type="term" value="P:Gram-negative-bacterium-type cell outer membrane assembly"/>
    <property type="evidence" value="ECO:0007669"/>
    <property type="project" value="InterPro"/>
</dbReference>
<dbReference type="OrthoDB" id="14196at2"/>
<accession>A1STS3</accession>
<feature type="domain" description="PpiC" evidence="8">
    <location>
        <begin position="174"/>
        <end position="277"/>
    </location>
</feature>
<dbReference type="InterPro" id="IPR000297">
    <property type="entry name" value="PPIase_PpiC"/>
</dbReference>
<comment type="catalytic activity">
    <reaction evidence="7">
        <text>[protein]-peptidylproline (omega=180) = [protein]-peptidylproline (omega=0)</text>
        <dbReference type="Rhea" id="RHEA:16237"/>
        <dbReference type="Rhea" id="RHEA-COMP:10747"/>
        <dbReference type="Rhea" id="RHEA-COMP:10748"/>
        <dbReference type="ChEBI" id="CHEBI:83833"/>
        <dbReference type="ChEBI" id="CHEBI:83834"/>
        <dbReference type="EC" id="5.2.1.8"/>
    </reaction>
</comment>
<dbReference type="NCBIfam" id="NF008038">
    <property type="entry name" value="PRK10770.1"/>
    <property type="match status" value="1"/>
</dbReference>
<protein>
    <recommendedName>
        <fullName evidence="7">Chaperone SurA</fullName>
    </recommendedName>
    <alternativeName>
        <fullName evidence="7">Peptidyl-prolyl cis-trans isomerase SurA</fullName>
        <shortName evidence="7">PPIase SurA</shortName>
        <ecNumber evidence="7">5.2.1.8</ecNumber>
    </alternativeName>
    <alternativeName>
        <fullName evidence="7">Rotamase SurA</fullName>
    </alternativeName>
</protein>
<feature type="domain" description="PpiC" evidence="8">
    <location>
        <begin position="286"/>
        <end position="386"/>
    </location>
</feature>
<dbReference type="GO" id="GO:0051082">
    <property type="term" value="F:unfolded protein binding"/>
    <property type="evidence" value="ECO:0007669"/>
    <property type="project" value="UniProtKB-UniRule"/>
</dbReference>